<dbReference type="VEuPathDB" id="FungiDB:SeMB42_g04642"/>
<name>A0A507CAT3_9FUNG</name>
<dbReference type="PANTHER" id="PTHR34222:SF100">
    <property type="entry name" value="CCHC-TYPE DOMAIN-CONTAINING PROTEIN"/>
    <property type="match status" value="1"/>
</dbReference>
<dbReference type="Proteomes" id="UP000320475">
    <property type="component" value="Unassembled WGS sequence"/>
</dbReference>
<dbReference type="AlphaFoldDB" id="A0A507CAT3"/>
<gene>
    <name evidence="1" type="ORF">SeLEV6574_g08259</name>
</gene>
<evidence type="ECO:0000313" key="1">
    <source>
        <dbReference type="EMBL" id="TPX34633.1"/>
    </source>
</evidence>
<dbReference type="OrthoDB" id="3035098at2759"/>
<organism evidence="1 2">
    <name type="scientific">Synchytrium endobioticum</name>
    <dbReference type="NCBI Taxonomy" id="286115"/>
    <lineage>
        <taxon>Eukaryota</taxon>
        <taxon>Fungi</taxon>
        <taxon>Fungi incertae sedis</taxon>
        <taxon>Chytridiomycota</taxon>
        <taxon>Chytridiomycota incertae sedis</taxon>
        <taxon>Chytridiomycetes</taxon>
        <taxon>Synchytriales</taxon>
        <taxon>Synchytriaceae</taxon>
        <taxon>Synchytrium</taxon>
    </lineage>
</organism>
<dbReference type="PANTHER" id="PTHR34222">
    <property type="entry name" value="GAG_PRE-INTEGRS DOMAIN-CONTAINING PROTEIN"/>
    <property type="match status" value="1"/>
</dbReference>
<comment type="caution">
    <text evidence="1">The sequence shown here is derived from an EMBL/GenBank/DDBJ whole genome shotgun (WGS) entry which is preliminary data.</text>
</comment>
<reference evidence="1 2" key="1">
    <citation type="journal article" date="2019" name="Sci. Rep.">
        <title>Comparative genomics of chytrid fungi reveal insights into the obligate biotrophic and pathogenic lifestyle of Synchytrium endobioticum.</title>
        <authorList>
            <person name="van de Vossenberg B.T.L.H."/>
            <person name="Warris S."/>
            <person name="Nguyen H.D.T."/>
            <person name="van Gent-Pelzer M.P.E."/>
            <person name="Joly D.L."/>
            <person name="van de Geest H.C."/>
            <person name="Bonants P.J.M."/>
            <person name="Smith D.S."/>
            <person name="Levesque C.A."/>
            <person name="van der Lee T.A.J."/>
        </authorList>
    </citation>
    <scope>NUCLEOTIDE SEQUENCE [LARGE SCALE GENOMIC DNA]</scope>
    <source>
        <strain evidence="1 2">LEV6574</strain>
    </source>
</reference>
<proteinExistence type="predicted"/>
<dbReference type="EMBL" id="QEAM01000808">
    <property type="protein sequence ID" value="TPX34633.1"/>
    <property type="molecule type" value="Genomic_DNA"/>
</dbReference>
<dbReference type="InterPro" id="IPR036875">
    <property type="entry name" value="Znf_CCHC_sf"/>
</dbReference>
<sequence length="232" mass="26645">MDSFRISGINMIPKFDGKVEQYRKWRNAIEDVALANGLGCLVVNEISRGTKYSEADWAAIDLQLKGVIKLSISDEVRYSVEDDYTVSTTRFLNKMDDRFAAIVSNLKSIKFDMDELYSLVYLRMFNDQYEIFRQVLLASETTPSLDNLVKRMLSKETEMVSSTGVDDVAFRAEINKERQRSKIRCSNCKKLGHTIDSCYFDGGGNVDKRPSWFKNYAQRDSNHDTAKRHVIS</sequence>
<protein>
    <submittedName>
        <fullName evidence="1">Uncharacterized protein</fullName>
    </submittedName>
</protein>
<evidence type="ECO:0000313" key="2">
    <source>
        <dbReference type="Proteomes" id="UP000320475"/>
    </source>
</evidence>
<accession>A0A507CAT3</accession>
<dbReference type="SUPFAM" id="SSF57756">
    <property type="entry name" value="Retrovirus zinc finger-like domains"/>
    <property type="match status" value="1"/>
</dbReference>
<dbReference type="GO" id="GO:0008270">
    <property type="term" value="F:zinc ion binding"/>
    <property type="evidence" value="ECO:0007669"/>
    <property type="project" value="InterPro"/>
</dbReference>
<dbReference type="GO" id="GO:0003676">
    <property type="term" value="F:nucleic acid binding"/>
    <property type="evidence" value="ECO:0007669"/>
    <property type="project" value="InterPro"/>
</dbReference>